<evidence type="ECO:0000256" key="4">
    <source>
        <dbReference type="ARBA" id="ARBA00022991"/>
    </source>
</evidence>
<dbReference type="GO" id="GO:0006950">
    <property type="term" value="P:response to stress"/>
    <property type="evidence" value="ECO:0007669"/>
    <property type="project" value="UniProtKB-ARBA"/>
</dbReference>
<dbReference type="InterPro" id="IPR036155">
    <property type="entry name" value="Crypto/Photolyase_N_sf"/>
</dbReference>
<dbReference type="GO" id="GO:0071949">
    <property type="term" value="F:FAD binding"/>
    <property type="evidence" value="ECO:0007669"/>
    <property type="project" value="TreeGrafter"/>
</dbReference>
<evidence type="ECO:0000256" key="2">
    <source>
        <dbReference type="ARBA" id="ARBA00022630"/>
    </source>
</evidence>
<evidence type="ECO:0000256" key="5">
    <source>
        <dbReference type="PIRSR" id="PIRSR602081-1"/>
    </source>
</evidence>
<dbReference type="OrthoDB" id="9772484at2"/>
<keyword evidence="4 6" id="KW-0157">Chromophore</keyword>
<protein>
    <submittedName>
        <fullName evidence="8">Deoxyribodipyrimidine photolyase</fullName>
    </submittedName>
</protein>
<dbReference type="InterPro" id="IPR002081">
    <property type="entry name" value="Cryptochrome/DNA_photolyase_1"/>
</dbReference>
<dbReference type="GO" id="GO:0006139">
    <property type="term" value="P:nucleobase-containing compound metabolic process"/>
    <property type="evidence" value="ECO:0007669"/>
    <property type="project" value="UniProtKB-ARBA"/>
</dbReference>
<reference evidence="8 9" key="1">
    <citation type="submission" date="2017-10" db="EMBL/GenBank/DDBJ databases">
        <title>Draft genome of Longimonas halophila.</title>
        <authorList>
            <person name="Goh K.M."/>
            <person name="Shamsir M.S."/>
            <person name="Lim S.W."/>
        </authorList>
    </citation>
    <scope>NUCLEOTIDE SEQUENCE [LARGE SCALE GENOMIC DNA]</scope>
    <source>
        <strain evidence="8 9">KCTC 42399</strain>
    </source>
</reference>
<dbReference type="InterPro" id="IPR036134">
    <property type="entry name" value="Crypto/Photolyase_FAD-like_sf"/>
</dbReference>
<evidence type="ECO:0000313" key="9">
    <source>
        <dbReference type="Proteomes" id="UP000221024"/>
    </source>
</evidence>
<dbReference type="EMBL" id="PDEP01000016">
    <property type="protein sequence ID" value="PEN05057.1"/>
    <property type="molecule type" value="Genomic_DNA"/>
</dbReference>
<keyword evidence="9" id="KW-1185">Reference proteome</keyword>
<sequence length="493" mass="56873">MIQLVWYKRDLRVRDHRPLAEAAARGPVLPLYVAEPEIAAGDDVSPRHWSLIAQGLHALRRSLAALGQPLIVRCGRLPDVLETLYRQIGPFRIWAHQETGNRRTFDRDIRVRSWAQTRRIPLTEYPCRGVVRPLRDRDTWSARWAAYMQQPPVPVPEMLMPAPGNLEPGRIPTHADLGLPPDTTAVQAVSEAHAHQLLDTFLHQRGKPYRKSMSSPRTAERSCSRLSVHLAYGTLSIRQAVHALRERQMEVENASFQGAATWRKSLSSFDSRLHWHGHFMQKLEDAPRIEHESYIPAFDELRADGFDADLYAAWKHGQTGFPMVDACMRCLRHTGWLNFRMRAMLCSFAAYDCWLDWRRFAPWYGGQMADYEAGIHYPQVQMQSGTTGINRLRIYNPVKQGHEHDPKAVFIRRWVPELAAIENDALVHEPWQMSAFEQQAYGCVVGRDYPERVVDHLEAYHHARDQIEALREEPHIQAQADTIVEKHGSRRRR</sequence>
<keyword evidence="8" id="KW-0456">Lyase</keyword>
<keyword evidence="2 5" id="KW-0285">Flavoprotein</keyword>
<dbReference type="GO" id="GO:0003904">
    <property type="term" value="F:deoxyribodipyrimidine photo-lyase activity"/>
    <property type="evidence" value="ECO:0007669"/>
    <property type="project" value="TreeGrafter"/>
</dbReference>
<dbReference type="InterPro" id="IPR014729">
    <property type="entry name" value="Rossmann-like_a/b/a_fold"/>
</dbReference>
<comment type="cofactor">
    <cofactor evidence="1">
        <name>(6R)-5,10-methylene-5,6,7,8-tetrahydrofolate</name>
        <dbReference type="ChEBI" id="CHEBI:15636"/>
    </cofactor>
</comment>
<gene>
    <name evidence="8" type="ORF">CRI93_13630</name>
</gene>
<accession>A0A2H3NI32</accession>
<dbReference type="PRINTS" id="PR00147">
    <property type="entry name" value="DNAPHOTLYASE"/>
</dbReference>
<feature type="domain" description="Photolyase/cryptochrome alpha/beta" evidence="7">
    <location>
        <begin position="1"/>
        <end position="130"/>
    </location>
</feature>
<feature type="binding site" evidence="5">
    <location>
        <position position="269"/>
    </location>
    <ligand>
        <name>FAD</name>
        <dbReference type="ChEBI" id="CHEBI:57692"/>
    </ligand>
</feature>
<dbReference type="PANTHER" id="PTHR11455:SF9">
    <property type="entry name" value="CRYPTOCHROME CIRCADIAN CLOCK 5 ISOFORM X1"/>
    <property type="match status" value="1"/>
</dbReference>
<dbReference type="AlphaFoldDB" id="A0A2H3NI32"/>
<evidence type="ECO:0000256" key="6">
    <source>
        <dbReference type="RuleBase" id="RU004182"/>
    </source>
</evidence>
<evidence type="ECO:0000256" key="1">
    <source>
        <dbReference type="ARBA" id="ARBA00001932"/>
    </source>
</evidence>
<dbReference type="InterPro" id="IPR006050">
    <property type="entry name" value="DNA_photolyase_N"/>
</dbReference>
<dbReference type="Pfam" id="PF00875">
    <property type="entry name" value="DNA_photolyase"/>
    <property type="match status" value="1"/>
</dbReference>
<comment type="caution">
    <text evidence="8">The sequence shown here is derived from an EMBL/GenBank/DDBJ whole genome shotgun (WGS) entry which is preliminary data.</text>
</comment>
<evidence type="ECO:0000313" key="8">
    <source>
        <dbReference type="EMBL" id="PEN05057.1"/>
    </source>
</evidence>
<dbReference type="PROSITE" id="PS00394">
    <property type="entry name" value="DNA_PHOTOLYASES_1_1"/>
    <property type="match status" value="1"/>
</dbReference>
<dbReference type="Pfam" id="PF03441">
    <property type="entry name" value="FAD_binding_7"/>
    <property type="match status" value="1"/>
</dbReference>
<name>A0A2H3NI32_9BACT</name>
<comment type="similarity">
    <text evidence="6">Belongs to the DNA photolyase family.</text>
</comment>
<comment type="cofactor">
    <cofactor evidence="5">
        <name>FAD</name>
        <dbReference type="ChEBI" id="CHEBI:57692"/>
    </cofactor>
    <text evidence="5">Binds 1 FAD per subunit.</text>
</comment>
<dbReference type="PANTHER" id="PTHR11455">
    <property type="entry name" value="CRYPTOCHROME"/>
    <property type="match status" value="1"/>
</dbReference>
<dbReference type="InterPro" id="IPR018394">
    <property type="entry name" value="DNA_photolyase_1_CS_C"/>
</dbReference>
<keyword evidence="3 5" id="KW-0274">FAD</keyword>
<dbReference type="Gene3D" id="1.25.40.80">
    <property type="match status" value="1"/>
</dbReference>
<dbReference type="SUPFAM" id="SSF52425">
    <property type="entry name" value="Cryptochrome/photolyase, N-terminal domain"/>
    <property type="match status" value="1"/>
</dbReference>
<dbReference type="Gene3D" id="1.10.579.10">
    <property type="entry name" value="DNA Cyclobutane Dipyrimidine Photolyase, subunit A, domain 3"/>
    <property type="match status" value="1"/>
</dbReference>
<dbReference type="GO" id="GO:0009416">
    <property type="term" value="P:response to light stimulus"/>
    <property type="evidence" value="ECO:0007669"/>
    <property type="project" value="TreeGrafter"/>
</dbReference>
<evidence type="ECO:0000259" key="7">
    <source>
        <dbReference type="PROSITE" id="PS51645"/>
    </source>
</evidence>
<evidence type="ECO:0000256" key="3">
    <source>
        <dbReference type="ARBA" id="ARBA00022827"/>
    </source>
</evidence>
<dbReference type="PROSITE" id="PS51645">
    <property type="entry name" value="PHR_CRY_ALPHA_BETA"/>
    <property type="match status" value="1"/>
</dbReference>
<dbReference type="GO" id="GO:0003677">
    <property type="term" value="F:DNA binding"/>
    <property type="evidence" value="ECO:0007669"/>
    <property type="project" value="TreeGrafter"/>
</dbReference>
<dbReference type="InterPro" id="IPR005101">
    <property type="entry name" value="Cryptochr/Photolyase_FAD-bd"/>
</dbReference>
<dbReference type="Proteomes" id="UP000221024">
    <property type="component" value="Unassembled WGS sequence"/>
</dbReference>
<organism evidence="8 9">
    <name type="scientific">Longimonas halophila</name>
    <dbReference type="NCBI Taxonomy" id="1469170"/>
    <lineage>
        <taxon>Bacteria</taxon>
        <taxon>Pseudomonadati</taxon>
        <taxon>Rhodothermota</taxon>
        <taxon>Rhodothermia</taxon>
        <taxon>Rhodothermales</taxon>
        <taxon>Salisaetaceae</taxon>
        <taxon>Longimonas</taxon>
    </lineage>
</organism>
<dbReference type="Gene3D" id="3.40.50.620">
    <property type="entry name" value="HUPs"/>
    <property type="match status" value="1"/>
</dbReference>
<dbReference type="SUPFAM" id="SSF48173">
    <property type="entry name" value="Cryptochrome/photolyase FAD-binding domain"/>
    <property type="match status" value="1"/>
</dbReference>
<proteinExistence type="inferred from homology"/>
<feature type="binding site" evidence="5">
    <location>
        <position position="209"/>
    </location>
    <ligand>
        <name>FAD</name>
        <dbReference type="ChEBI" id="CHEBI:57692"/>
    </ligand>
</feature>
<dbReference type="RefSeq" id="WP_098063199.1">
    <property type="nucleotide sequence ID" value="NZ_PDEP01000016.1"/>
</dbReference>